<name>A0A4Z0BW88_9BURK</name>
<keyword evidence="4" id="KW-1185">Reference proteome</keyword>
<dbReference type="Proteomes" id="UP000298180">
    <property type="component" value="Unassembled WGS sequence"/>
</dbReference>
<gene>
    <name evidence="3" type="ORF">EZ313_14755</name>
</gene>
<dbReference type="EMBL" id="SMLM01000002">
    <property type="protein sequence ID" value="TFZ02518.1"/>
    <property type="molecule type" value="Genomic_DNA"/>
</dbReference>
<sequence>MVRFLSYVFLFLLMATAGGCGGGGGGSALDPQVLAEGISTEEVLPEDQGSGDRNLIPPNFVVVVPGPGSGGQGADWVMWPESLATHVLDANNLYAHSDQALSWPANGVGIYSSRADCSGYVTRSLLKAFDLTTDNMKAWMGSTGPSSARYHDNIVFKNNFQQIEIASDIRRGDIVAIKYLDKTSGGTGHTMIAASAPVLRTTPTKPLIAGTNQFELRIIDSTSSPHGTGDTRKGTAADGSDQNGAGLGTMRIYADATSGLITGYTWSLSTGSSYYTANSPAEDRRSLVVGRMTFAD</sequence>
<dbReference type="OrthoDB" id="8594868at2"/>
<evidence type="ECO:0000313" key="4">
    <source>
        <dbReference type="Proteomes" id="UP000298180"/>
    </source>
</evidence>
<evidence type="ECO:0000256" key="1">
    <source>
        <dbReference type="SAM" id="MobiDB-lite"/>
    </source>
</evidence>
<protein>
    <submittedName>
        <fullName evidence="3">Uncharacterized protein</fullName>
    </submittedName>
</protein>
<feature type="chain" id="PRO_5021424477" evidence="2">
    <location>
        <begin position="23"/>
        <end position="296"/>
    </location>
</feature>
<evidence type="ECO:0000256" key="2">
    <source>
        <dbReference type="SAM" id="SignalP"/>
    </source>
</evidence>
<proteinExistence type="predicted"/>
<organism evidence="3 4">
    <name type="scientific">Ramlibacter henchirensis</name>
    <dbReference type="NCBI Taxonomy" id="204072"/>
    <lineage>
        <taxon>Bacteria</taxon>
        <taxon>Pseudomonadati</taxon>
        <taxon>Pseudomonadota</taxon>
        <taxon>Betaproteobacteria</taxon>
        <taxon>Burkholderiales</taxon>
        <taxon>Comamonadaceae</taxon>
        <taxon>Ramlibacter</taxon>
    </lineage>
</organism>
<evidence type="ECO:0000313" key="3">
    <source>
        <dbReference type="EMBL" id="TFZ02518.1"/>
    </source>
</evidence>
<dbReference type="AlphaFoldDB" id="A0A4Z0BW88"/>
<dbReference type="RefSeq" id="WP_135264043.1">
    <property type="nucleotide sequence ID" value="NZ_SMLM01000002.1"/>
</dbReference>
<reference evidence="3 4" key="1">
    <citation type="submission" date="2019-03" db="EMBL/GenBank/DDBJ databases">
        <title>Ramlibacter henchirensis DSM 14656, whole genome shotgun sequence.</title>
        <authorList>
            <person name="Zhang X."/>
            <person name="Feng G."/>
            <person name="Zhu H."/>
        </authorList>
    </citation>
    <scope>NUCLEOTIDE SEQUENCE [LARGE SCALE GENOMIC DNA]</scope>
    <source>
        <strain evidence="3 4">DSM 14656</strain>
    </source>
</reference>
<feature type="region of interest" description="Disordered" evidence="1">
    <location>
        <begin position="220"/>
        <end position="242"/>
    </location>
</feature>
<comment type="caution">
    <text evidence="3">The sequence shown here is derived from an EMBL/GenBank/DDBJ whole genome shotgun (WGS) entry which is preliminary data.</text>
</comment>
<keyword evidence="2" id="KW-0732">Signal</keyword>
<accession>A0A4Z0BW88</accession>
<feature type="signal peptide" evidence="2">
    <location>
        <begin position="1"/>
        <end position="22"/>
    </location>
</feature>
<dbReference type="PROSITE" id="PS51257">
    <property type="entry name" value="PROKAR_LIPOPROTEIN"/>
    <property type="match status" value="1"/>
</dbReference>